<accession>A0A078I818</accession>
<feature type="compositionally biased region" description="Acidic residues" evidence="1">
    <location>
        <begin position="1"/>
        <end position="15"/>
    </location>
</feature>
<evidence type="ECO:0000313" key="4">
    <source>
        <dbReference type="Proteomes" id="UP000028999"/>
    </source>
</evidence>
<reference evidence="3" key="2">
    <citation type="submission" date="2014-06" db="EMBL/GenBank/DDBJ databases">
        <authorList>
            <person name="Genoscope - CEA"/>
        </authorList>
    </citation>
    <scope>NUCLEOTIDE SEQUENCE</scope>
</reference>
<evidence type="ECO:0000313" key="3">
    <source>
        <dbReference type="EMBL" id="CDY46252.1"/>
    </source>
</evidence>
<sequence>MVKTVEEDEDDDPDDDVKAWNNERRPNKPANSLTTIEQLRPHDFRSHNMRPRTLNLTTCNLEQSISRLATSRTIDLRFSLIDKDGEFSCCDNDFELTTSN</sequence>
<dbReference type="Proteomes" id="UP000028999">
    <property type="component" value="Unassembled WGS sequence"/>
</dbReference>
<dbReference type="EMBL" id="HG994367">
    <property type="protein sequence ID" value="CAF1711457.1"/>
    <property type="molecule type" value="Genomic_DNA"/>
</dbReference>
<feature type="compositionally biased region" description="Basic and acidic residues" evidence="1">
    <location>
        <begin position="16"/>
        <end position="26"/>
    </location>
</feature>
<evidence type="ECO:0000256" key="1">
    <source>
        <dbReference type="SAM" id="MobiDB-lite"/>
    </source>
</evidence>
<dbReference type="EMBL" id="LK032656">
    <property type="protein sequence ID" value="CDY46252.1"/>
    <property type="molecule type" value="Genomic_DNA"/>
</dbReference>
<keyword evidence="4" id="KW-1185">Reference proteome</keyword>
<reference evidence="2" key="3">
    <citation type="submission" date="2021-01" db="EMBL/GenBank/DDBJ databases">
        <authorList>
            <consortium name="Genoscope - CEA"/>
            <person name="William W."/>
        </authorList>
    </citation>
    <scope>NUCLEOTIDE SEQUENCE</scope>
</reference>
<organism evidence="3 4">
    <name type="scientific">Brassica napus</name>
    <name type="common">Rape</name>
    <dbReference type="NCBI Taxonomy" id="3708"/>
    <lineage>
        <taxon>Eukaryota</taxon>
        <taxon>Viridiplantae</taxon>
        <taxon>Streptophyta</taxon>
        <taxon>Embryophyta</taxon>
        <taxon>Tracheophyta</taxon>
        <taxon>Spermatophyta</taxon>
        <taxon>Magnoliopsida</taxon>
        <taxon>eudicotyledons</taxon>
        <taxon>Gunneridae</taxon>
        <taxon>Pentapetalae</taxon>
        <taxon>rosids</taxon>
        <taxon>malvids</taxon>
        <taxon>Brassicales</taxon>
        <taxon>Brassicaceae</taxon>
        <taxon>Brassiceae</taxon>
        <taxon>Brassica</taxon>
    </lineage>
</organism>
<dbReference type="AlphaFoldDB" id="A0A078I818"/>
<reference evidence="3 4" key="1">
    <citation type="journal article" date="2014" name="Science">
        <title>Plant genetics. Early allopolyploid evolution in the post-Neolithic Brassica napus oilseed genome.</title>
        <authorList>
            <person name="Chalhoub B."/>
            <person name="Denoeud F."/>
            <person name="Liu S."/>
            <person name="Parkin I.A."/>
            <person name="Tang H."/>
            <person name="Wang X."/>
            <person name="Chiquet J."/>
            <person name="Belcram H."/>
            <person name="Tong C."/>
            <person name="Samans B."/>
            <person name="Correa M."/>
            <person name="Da Silva C."/>
            <person name="Just J."/>
            <person name="Falentin C."/>
            <person name="Koh C.S."/>
            <person name="Le Clainche I."/>
            <person name="Bernard M."/>
            <person name="Bento P."/>
            <person name="Noel B."/>
            <person name="Labadie K."/>
            <person name="Alberti A."/>
            <person name="Charles M."/>
            <person name="Arnaud D."/>
            <person name="Guo H."/>
            <person name="Daviaud C."/>
            <person name="Alamery S."/>
            <person name="Jabbari K."/>
            <person name="Zhao M."/>
            <person name="Edger P.P."/>
            <person name="Chelaifa H."/>
            <person name="Tack D."/>
            <person name="Lassalle G."/>
            <person name="Mestiri I."/>
            <person name="Schnel N."/>
            <person name="Le Paslier M.C."/>
            <person name="Fan G."/>
            <person name="Renault V."/>
            <person name="Bayer P.E."/>
            <person name="Golicz A.A."/>
            <person name="Manoli S."/>
            <person name="Lee T.H."/>
            <person name="Thi V.H."/>
            <person name="Chalabi S."/>
            <person name="Hu Q."/>
            <person name="Fan C."/>
            <person name="Tollenaere R."/>
            <person name="Lu Y."/>
            <person name="Battail C."/>
            <person name="Shen J."/>
            <person name="Sidebottom C.H."/>
            <person name="Wang X."/>
            <person name="Canaguier A."/>
            <person name="Chauveau A."/>
            <person name="Berard A."/>
            <person name="Deniot G."/>
            <person name="Guan M."/>
            <person name="Liu Z."/>
            <person name="Sun F."/>
            <person name="Lim Y.P."/>
            <person name="Lyons E."/>
            <person name="Town C.D."/>
            <person name="Bancroft I."/>
            <person name="Wang X."/>
            <person name="Meng J."/>
            <person name="Ma J."/>
            <person name="Pires J.C."/>
            <person name="King G.J."/>
            <person name="Brunel D."/>
            <person name="Delourme R."/>
            <person name="Renard M."/>
            <person name="Aury J.M."/>
            <person name="Adams K.L."/>
            <person name="Batley J."/>
            <person name="Snowdon R.J."/>
            <person name="Tost J."/>
            <person name="Edwards D."/>
            <person name="Zhou Y."/>
            <person name="Hua W."/>
            <person name="Sharpe A.G."/>
            <person name="Paterson A.H."/>
            <person name="Guan C."/>
            <person name="Wincker P."/>
        </authorList>
    </citation>
    <scope>NUCLEOTIDE SEQUENCE [LARGE SCALE GENOMIC DNA]</scope>
    <source>
        <strain evidence="4">cv. Darmor-bzh</strain>
    </source>
</reference>
<proteinExistence type="predicted"/>
<dbReference type="OMA" id="PHDFRSH"/>
<feature type="region of interest" description="Disordered" evidence="1">
    <location>
        <begin position="1"/>
        <end position="50"/>
    </location>
</feature>
<name>A0A078I818_BRANA</name>
<dbReference type="Proteomes" id="UP001295469">
    <property type="component" value="Chromosome C03"/>
</dbReference>
<gene>
    <name evidence="3" type="primary">BnaC03g66130D</name>
    <name evidence="2" type="ORF">DARMORV10_C03P85800.1</name>
    <name evidence="3" type="ORF">GSBRNA2T00083594001</name>
</gene>
<protein>
    <submittedName>
        <fullName evidence="2">(rape) hypothetical protein</fullName>
    </submittedName>
    <submittedName>
        <fullName evidence="3">BnaC03g66130D protein</fullName>
    </submittedName>
</protein>
<dbReference type="PaxDb" id="3708-A0A078I818"/>
<dbReference type="Gramene" id="CDY46252">
    <property type="protein sequence ID" value="CDY46252"/>
    <property type="gene ID" value="GSBRNA2T00083594001"/>
</dbReference>
<evidence type="ECO:0000313" key="2">
    <source>
        <dbReference type="EMBL" id="CAF1711457.1"/>
    </source>
</evidence>